<dbReference type="InterPro" id="IPR003661">
    <property type="entry name" value="HisK_dim/P_dom"/>
</dbReference>
<organism evidence="10 11">
    <name type="scientific">Marinigracilibium pacificum</name>
    <dbReference type="NCBI Taxonomy" id="2729599"/>
    <lineage>
        <taxon>Bacteria</taxon>
        <taxon>Pseudomonadati</taxon>
        <taxon>Bacteroidota</taxon>
        <taxon>Cytophagia</taxon>
        <taxon>Cytophagales</taxon>
        <taxon>Flammeovirgaceae</taxon>
        <taxon>Marinigracilibium</taxon>
    </lineage>
</organism>
<keyword evidence="3" id="KW-0597">Phosphoprotein</keyword>
<dbReference type="InterPro" id="IPR005467">
    <property type="entry name" value="His_kinase_dom"/>
</dbReference>
<comment type="caution">
    <text evidence="10">The sequence shown here is derived from an EMBL/GenBank/DDBJ whole genome shotgun (WGS) entry which is preliminary data.</text>
</comment>
<evidence type="ECO:0000256" key="8">
    <source>
        <dbReference type="SAM" id="Phobius"/>
    </source>
</evidence>
<dbReference type="SUPFAM" id="SSF55874">
    <property type="entry name" value="ATPase domain of HSP90 chaperone/DNA topoisomerase II/histidine kinase"/>
    <property type="match status" value="1"/>
</dbReference>
<dbReference type="SUPFAM" id="SSF47384">
    <property type="entry name" value="Homodimeric domain of signal transducing histidine kinase"/>
    <property type="match status" value="1"/>
</dbReference>
<protein>
    <recommendedName>
        <fullName evidence="2">histidine kinase</fullName>
        <ecNumber evidence="2">2.7.13.3</ecNumber>
    </recommendedName>
</protein>
<feature type="transmembrane region" description="Helical" evidence="8">
    <location>
        <begin position="40"/>
        <end position="61"/>
    </location>
</feature>
<dbReference type="InterPro" id="IPR050351">
    <property type="entry name" value="BphY/WalK/GraS-like"/>
</dbReference>
<dbReference type="InterPro" id="IPR003594">
    <property type="entry name" value="HATPase_dom"/>
</dbReference>
<evidence type="ECO:0000256" key="1">
    <source>
        <dbReference type="ARBA" id="ARBA00000085"/>
    </source>
</evidence>
<dbReference type="SMART" id="SM00387">
    <property type="entry name" value="HATPase_c"/>
    <property type="match status" value="1"/>
</dbReference>
<dbReference type="GO" id="GO:0004721">
    <property type="term" value="F:phosphoprotein phosphatase activity"/>
    <property type="evidence" value="ECO:0007669"/>
    <property type="project" value="TreeGrafter"/>
</dbReference>
<dbReference type="PRINTS" id="PR00344">
    <property type="entry name" value="BCTRLSENSOR"/>
</dbReference>
<evidence type="ECO:0000256" key="3">
    <source>
        <dbReference type="ARBA" id="ARBA00022553"/>
    </source>
</evidence>
<comment type="catalytic activity">
    <reaction evidence="1">
        <text>ATP + protein L-histidine = ADP + protein N-phospho-L-histidine.</text>
        <dbReference type="EC" id="2.7.13.3"/>
    </reaction>
</comment>
<dbReference type="CDD" id="cd00082">
    <property type="entry name" value="HisKA"/>
    <property type="match status" value="1"/>
</dbReference>
<evidence type="ECO:0000313" key="11">
    <source>
        <dbReference type="Proteomes" id="UP000559010"/>
    </source>
</evidence>
<dbReference type="InterPro" id="IPR036097">
    <property type="entry name" value="HisK_dim/P_sf"/>
</dbReference>
<dbReference type="CDD" id="cd00075">
    <property type="entry name" value="HATPase"/>
    <property type="match status" value="1"/>
</dbReference>
<dbReference type="PANTHER" id="PTHR45453:SF1">
    <property type="entry name" value="PHOSPHATE REGULON SENSOR PROTEIN PHOR"/>
    <property type="match status" value="1"/>
</dbReference>
<accession>A0A848J4W9</accession>
<evidence type="ECO:0000256" key="4">
    <source>
        <dbReference type="ARBA" id="ARBA00022679"/>
    </source>
</evidence>
<feature type="domain" description="Histidine kinase" evidence="9">
    <location>
        <begin position="132"/>
        <end position="351"/>
    </location>
</feature>
<dbReference type="AlphaFoldDB" id="A0A848J4W9"/>
<keyword evidence="8" id="KW-1133">Transmembrane helix</keyword>
<dbReference type="InterPro" id="IPR004358">
    <property type="entry name" value="Sig_transdc_His_kin-like_C"/>
</dbReference>
<dbReference type="Gene3D" id="1.10.287.130">
    <property type="match status" value="1"/>
</dbReference>
<evidence type="ECO:0000256" key="2">
    <source>
        <dbReference type="ARBA" id="ARBA00012438"/>
    </source>
</evidence>
<keyword evidence="4" id="KW-0808">Transferase</keyword>
<reference evidence="10 11" key="1">
    <citation type="submission" date="2020-04" db="EMBL/GenBank/DDBJ databases">
        <title>Flammeovirgaceae bacterium KN852 isolated from deep sea.</title>
        <authorList>
            <person name="Zhang D.-C."/>
        </authorList>
    </citation>
    <scope>NUCLEOTIDE SEQUENCE [LARGE SCALE GENOMIC DNA]</scope>
    <source>
        <strain evidence="10 11">KN852</strain>
    </source>
</reference>
<evidence type="ECO:0000256" key="5">
    <source>
        <dbReference type="ARBA" id="ARBA00022777"/>
    </source>
</evidence>
<dbReference type="SMART" id="SM00388">
    <property type="entry name" value="HisKA"/>
    <property type="match status" value="1"/>
</dbReference>
<evidence type="ECO:0000256" key="7">
    <source>
        <dbReference type="ARBA" id="ARBA00023136"/>
    </source>
</evidence>
<evidence type="ECO:0000256" key="6">
    <source>
        <dbReference type="ARBA" id="ARBA00023012"/>
    </source>
</evidence>
<dbReference type="FunFam" id="3.30.565.10:FF:000006">
    <property type="entry name" value="Sensor histidine kinase WalK"/>
    <property type="match status" value="1"/>
</dbReference>
<proteinExistence type="predicted"/>
<keyword evidence="6" id="KW-0902">Two-component regulatory system</keyword>
<feature type="transmembrane region" description="Helical" evidence="8">
    <location>
        <begin position="12"/>
        <end position="34"/>
    </location>
</feature>
<keyword evidence="7 8" id="KW-0472">Membrane</keyword>
<dbReference type="GO" id="GO:0000155">
    <property type="term" value="F:phosphorelay sensor kinase activity"/>
    <property type="evidence" value="ECO:0007669"/>
    <property type="project" value="InterPro"/>
</dbReference>
<gene>
    <name evidence="10" type="ORF">HH304_14220</name>
</gene>
<dbReference type="Pfam" id="PF02518">
    <property type="entry name" value="HATPase_c"/>
    <property type="match status" value="1"/>
</dbReference>
<evidence type="ECO:0000313" key="10">
    <source>
        <dbReference type="EMBL" id="NMM49560.1"/>
    </source>
</evidence>
<evidence type="ECO:0000259" key="9">
    <source>
        <dbReference type="PROSITE" id="PS50109"/>
    </source>
</evidence>
<keyword evidence="11" id="KW-1185">Reference proteome</keyword>
<dbReference type="GO" id="GO:0005886">
    <property type="term" value="C:plasma membrane"/>
    <property type="evidence" value="ECO:0007669"/>
    <property type="project" value="TreeGrafter"/>
</dbReference>
<dbReference type="EMBL" id="JABBNU010000008">
    <property type="protein sequence ID" value="NMM49560.1"/>
    <property type="molecule type" value="Genomic_DNA"/>
</dbReference>
<sequence length="369" mass="41983">MNKSKQSLLVNSKIISLLIGICVALISVAFISLWGDFDTTTHVVIVLVTFASSYLLSYIVLEFLFIKELEKVYEILEHMKGEDYSLLKEDLGKKSSPFGRLYDEIYSFASIKEREIEELKKLEQFRRDFLADVSHELKTPIFAAQGFVHTLLDGAIKDKTVRTKFLKKAAKSLDALDNLVHDLLTLSQMESGEIRMHFENFNIYHMCEEVIDELEDKAEKKDIKIGFSIDSEPNLMVYGDQRRLYQVILNLASNAIKYTEDGGKAEIILKRKNGEAYIGIKDNGIGISKEHTHRIFERFYRVEKSRTKKKGGTGLGLAIVKHVVDGHNRKVQLESTPGKGTLFFFTLPLAKKGDSNHLVKGKQITNEKI</sequence>
<dbReference type="Pfam" id="PF00512">
    <property type="entry name" value="HisKA"/>
    <property type="match status" value="1"/>
</dbReference>
<dbReference type="GO" id="GO:0016036">
    <property type="term" value="P:cellular response to phosphate starvation"/>
    <property type="evidence" value="ECO:0007669"/>
    <property type="project" value="TreeGrafter"/>
</dbReference>
<dbReference type="PANTHER" id="PTHR45453">
    <property type="entry name" value="PHOSPHATE REGULON SENSOR PROTEIN PHOR"/>
    <property type="match status" value="1"/>
</dbReference>
<keyword evidence="8" id="KW-0812">Transmembrane</keyword>
<dbReference type="Gene3D" id="3.30.565.10">
    <property type="entry name" value="Histidine kinase-like ATPase, C-terminal domain"/>
    <property type="match status" value="1"/>
</dbReference>
<keyword evidence="5 10" id="KW-0418">Kinase</keyword>
<dbReference type="FunFam" id="1.10.287.130:FF:000001">
    <property type="entry name" value="Two-component sensor histidine kinase"/>
    <property type="match status" value="1"/>
</dbReference>
<dbReference type="Proteomes" id="UP000559010">
    <property type="component" value="Unassembled WGS sequence"/>
</dbReference>
<dbReference type="InterPro" id="IPR036890">
    <property type="entry name" value="HATPase_C_sf"/>
</dbReference>
<name>A0A848J4W9_9BACT</name>
<dbReference type="PROSITE" id="PS50109">
    <property type="entry name" value="HIS_KIN"/>
    <property type="match status" value="1"/>
</dbReference>
<dbReference type="EC" id="2.7.13.3" evidence="2"/>